<dbReference type="Gene3D" id="3.10.50.30">
    <property type="entry name" value="Transcription elongation factor, GreA/GreB, C-terminal domain"/>
    <property type="match status" value="1"/>
</dbReference>
<dbReference type="PANTHER" id="PTHR30437:SF4">
    <property type="entry name" value="TRANSCRIPTION ELONGATION FACTOR GREA"/>
    <property type="match status" value="1"/>
</dbReference>
<reference evidence="12 13" key="1">
    <citation type="submission" date="2013-06" db="EMBL/GenBank/DDBJ databases">
        <authorList>
            <person name="Weinstock G."/>
            <person name="Sodergren E."/>
            <person name="Lobos E.A."/>
            <person name="Fulton L."/>
            <person name="Fulton R."/>
            <person name="Courtney L."/>
            <person name="Fronick C."/>
            <person name="O'Laughlin M."/>
            <person name="Godfrey J."/>
            <person name="Wilson R.M."/>
            <person name="Miner T."/>
            <person name="Farmer C."/>
            <person name="Delehaunty K."/>
            <person name="Cordes M."/>
            <person name="Minx P."/>
            <person name="Tomlinson C."/>
            <person name="Chen J."/>
            <person name="Wollam A."/>
            <person name="Pepin K.H."/>
            <person name="Bhonagiri V."/>
            <person name="Zhang X."/>
            <person name="Warren W."/>
            <person name="Mitreva M."/>
            <person name="Mardis E.R."/>
            <person name="Wilson R.K."/>
        </authorList>
    </citation>
    <scope>NUCLEOTIDE SEQUENCE [LARGE SCALE GENOMIC DNA]</scope>
    <source>
        <strain evidence="12 13">F0570</strain>
    </source>
</reference>
<dbReference type="GO" id="GO:0003677">
    <property type="term" value="F:DNA binding"/>
    <property type="evidence" value="ECO:0007669"/>
    <property type="project" value="UniProtKB-UniRule"/>
</dbReference>
<evidence type="ECO:0000256" key="6">
    <source>
        <dbReference type="ARBA" id="ARBA00024916"/>
    </source>
</evidence>
<evidence type="ECO:0000259" key="10">
    <source>
        <dbReference type="Pfam" id="PF01272"/>
    </source>
</evidence>
<evidence type="ECO:0000256" key="8">
    <source>
        <dbReference type="HAMAP-Rule" id="MF_00105"/>
    </source>
</evidence>
<keyword evidence="12" id="KW-0251">Elongation factor</keyword>
<evidence type="ECO:0000256" key="1">
    <source>
        <dbReference type="ARBA" id="ARBA00008213"/>
    </source>
</evidence>
<dbReference type="InterPro" id="IPR006359">
    <property type="entry name" value="Tscrpt_elong_fac_GreA"/>
</dbReference>
<dbReference type="InterPro" id="IPR022691">
    <property type="entry name" value="Tscrpt_elong_fac_GreA/B_N"/>
</dbReference>
<dbReference type="InterPro" id="IPR036953">
    <property type="entry name" value="GreA/GreB_C_sf"/>
</dbReference>
<accession>A0A0E2LRI9</accession>
<dbReference type="PROSITE" id="PS00829">
    <property type="entry name" value="GREAB_1"/>
    <property type="match status" value="1"/>
</dbReference>
<dbReference type="FunFam" id="1.10.287.180:FF:000001">
    <property type="entry name" value="Transcription elongation factor GreA"/>
    <property type="match status" value="1"/>
</dbReference>
<dbReference type="AlphaFoldDB" id="A0A0E2LRI9"/>
<evidence type="ECO:0000313" key="13">
    <source>
        <dbReference type="Proteomes" id="UP000016630"/>
    </source>
</evidence>
<proteinExistence type="inferred from homology"/>
<dbReference type="HAMAP" id="MF_00105">
    <property type="entry name" value="GreA_GreB"/>
    <property type="match status" value="1"/>
</dbReference>
<evidence type="ECO:0000256" key="2">
    <source>
        <dbReference type="ARBA" id="ARBA00013729"/>
    </source>
</evidence>
<dbReference type="Pfam" id="PF01272">
    <property type="entry name" value="GreA_GreB"/>
    <property type="match status" value="1"/>
</dbReference>
<dbReference type="GO" id="GO:0070063">
    <property type="term" value="F:RNA polymerase binding"/>
    <property type="evidence" value="ECO:0007669"/>
    <property type="project" value="InterPro"/>
</dbReference>
<dbReference type="Gene3D" id="1.10.287.180">
    <property type="entry name" value="Transcription elongation factor, GreA/GreB, N-terminal domain"/>
    <property type="match status" value="1"/>
</dbReference>
<dbReference type="HOGENOM" id="CLU_101379_2_0_10"/>
<evidence type="ECO:0000313" key="12">
    <source>
        <dbReference type="EMBL" id="ERJ67768.1"/>
    </source>
</evidence>
<evidence type="ECO:0000256" key="3">
    <source>
        <dbReference type="ARBA" id="ARBA00023015"/>
    </source>
</evidence>
<keyword evidence="12" id="KW-0648">Protein biosynthesis</keyword>
<dbReference type="PANTHER" id="PTHR30437">
    <property type="entry name" value="TRANSCRIPTION ELONGATION FACTOR GREA"/>
    <property type="match status" value="1"/>
</dbReference>
<feature type="domain" description="Transcription elongation factor GreA/GreB N-terminal" evidence="11">
    <location>
        <begin position="56"/>
        <end position="126"/>
    </location>
</feature>
<organism evidence="12 13">
    <name type="scientific">Porphyromonas gingivalis F0570</name>
    <dbReference type="NCBI Taxonomy" id="1227271"/>
    <lineage>
        <taxon>Bacteria</taxon>
        <taxon>Pseudomonadati</taxon>
        <taxon>Bacteroidota</taxon>
        <taxon>Bacteroidia</taxon>
        <taxon>Bacteroidales</taxon>
        <taxon>Porphyromonadaceae</taxon>
        <taxon>Porphyromonas</taxon>
    </lineage>
</organism>
<dbReference type="InterPro" id="IPR028624">
    <property type="entry name" value="Tscrpt_elong_fac_GreA/B"/>
</dbReference>
<dbReference type="InterPro" id="IPR036805">
    <property type="entry name" value="Tscrpt_elong_fac_GreA/B_N_sf"/>
</dbReference>
<dbReference type="SUPFAM" id="SSF54534">
    <property type="entry name" value="FKBP-like"/>
    <property type="match status" value="1"/>
</dbReference>
<dbReference type="GO" id="GO:0006354">
    <property type="term" value="P:DNA-templated transcription elongation"/>
    <property type="evidence" value="ECO:0007669"/>
    <property type="project" value="TreeGrafter"/>
</dbReference>
<dbReference type="FunFam" id="3.10.50.30:FF:000001">
    <property type="entry name" value="Transcription elongation factor GreA"/>
    <property type="match status" value="1"/>
</dbReference>
<dbReference type="GO" id="GO:0003746">
    <property type="term" value="F:translation elongation factor activity"/>
    <property type="evidence" value="ECO:0007669"/>
    <property type="project" value="UniProtKB-KW"/>
</dbReference>
<evidence type="ECO:0000256" key="4">
    <source>
        <dbReference type="ARBA" id="ARBA00023125"/>
    </source>
</evidence>
<dbReference type="InterPro" id="IPR023459">
    <property type="entry name" value="Tscrpt_elong_fac_GreA/B_fam"/>
</dbReference>
<keyword evidence="4 8" id="KW-0238">DNA-binding</keyword>
<evidence type="ECO:0000256" key="9">
    <source>
        <dbReference type="RuleBase" id="RU000556"/>
    </source>
</evidence>
<feature type="domain" description="Transcription elongation factor GreA/GreB C-terminal" evidence="10">
    <location>
        <begin position="134"/>
        <end position="207"/>
    </location>
</feature>
<keyword evidence="5 8" id="KW-0804">Transcription</keyword>
<dbReference type="NCBIfam" id="NF001261">
    <property type="entry name" value="PRK00226.1-2"/>
    <property type="match status" value="1"/>
</dbReference>
<dbReference type="InterPro" id="IPR018151">
    <property type="entry name" value="TF_GreA/GreB_CS"/>
</dbReference>
<dbReference type="GO" id="GO:0032784">
    <property type="term" value="P:regulation of DNA-templated transcription elongation"/>
    <property type="evidence" value="ECO:0007669"/>
    <property type="project" value="UniProtKB-UniRule"/>
</dbReference>
<dbReference type="SUPFAM" id="SSF46557">
    <property type="entry name" value="GreA transcript cleavage protein, N-terminal domain"/>
    <property type="match status" value="1"/>
</dbReference>
<dbReference type="PATRIC" id="fig|1227271.3.peg.662"/>
<name>A0A0E2LRI9_PORGN</name>
<dbReference type="Proteomes" id="UP000016630">
    <property type="component" value="Unassembled WGS sequence"/>
</dbReference>
<comment type="similarity">
    <text evidence="1 8 9">Belongs to the GreA/GreB family.</text>
</comment>
<dbReference type="Pfam" id="PF03449">
    <property type="entry name" value="GreA_GreB_N"/>
    <property type="match status" value="1"/>
</dbReference>
<dbReference type="EMBL" id="AWUW01000045">
    <property type="protein sequence ID" value="ERJ67768.1"/>
    <property type="molecule type" value="Genomic_DNA"/>
</dbReference>
<gene>
    <name evidence="8" type="primary">greA</name>
    <name evidence="12" type="ORF">HMPREF1555_00753</name>
</gene>
<dbReference type="InterPro" id="IPR001437">
    <property type="entry name" value="Tscrpt_elong_fac_GreA/B_C"/>
</dbReference>
<keyword evidence="3 8" id="KW-0805">Transcription regulation</keyword>
<protein>
    <recommendedName>
        <fullName evidence="2 8">Transcription elongation factor GreA</fullName>
    </recommendedName>
    <alternativeName>
        <fullName evidence="7 8">Transcript cleavage factor GreA</fullName>
    </alternativeName>
</protein>
<sequence>MLKRLKERIESSGDIPYIYGYLPGFFFSFGREWLSGAARKKVFFNQRYIQDSMAYNYITQEGYDKILAELAELESVQRPEISRQIAEARDKGDLSENAEYDAAKEAQGILETKIAQLKGLIANARIIDESQVSTESVQILNKVTIKNVKTGVVMAYTLVSDSEANLKENKISVNTPIAQGLMGKKIGDLVSIKVPSGLVEFEIIDITL</sequence>
<dbReference type="NCBIfam" id="NF001263">
    <property type="entry name" value="PRK00226.1-4"/>
    <property type="match status" value="1"/>
</dbReference>
<comment type="function">
    <text evidence="6 8 9">Necessary for efficient RNA polymerase transcription elongation past template-encoded arresting sites. The arresting sites in DNA have the property of trapping a certain fraction of elongating RNA polymerases that pass through, resulting in locked ternary complexes. Cleavage of the nascent transcript by cleavage factors such as GreA or GreB allows the resumption of elongation from the new 3'terminus. GreA releases sequences of 2 to 3 nucleotides.</text>
</comment>
<evidence type="ECO:0000256" key="7">
    <source>
        <dbReference type="ARBA" id="ARBA00030776"/>
    </source>
</evidence>
<evidence type="ECO:0000256" key="5">
    <source>
        <dbReference type="ARBA" id="ARBA00023163"/>
    </source>
</evidence>
<comment type="caution">
    <text evidence="12">The sequence shown here is derived from an EMBL/GenBank/DDBJ whole genome shotgun (WGS) entry which is preliminary data.</text>
</comment>
<evidence type="ECO:0000259" key="11">
    <source>
        <dbReference type="Pfam" id="PF03449"/>
    </source>
</evidence>
<dbReference type="NCBIfam" id="TIGR01462">
    <property type="entry name" value="greA"/>
    <property type="match status" value="1"/>
</dbReference>